<proteinExistence type="predicted"/>
<sequence length="377" mass="40538">MHPNTPHGYPRRLSAGIGRWTDQNTIPAGPQNAPQPQTARPSKKSKWPPVLSVFRSADNDDTHGSSCRCVRCLHACGALKVQVVDQPQREFSFKHPRPAPAPPRRPTPPPRRAPPRPATPGSAPRRRNSSPTAPMPRPTTRRHQTVAQQPQIVAPRPIAPISISALNATCEPAPPSPAISVTTSEPDFDQTRSNRMSTYSYLDGHTDLSAFDDPPYADYFAPRIATRVVPTRASSTAVNIPAMRGLVLNNATPVLSQKAKLVEVLGPRKRKPVANAVIPVLSAAQILGRSPTRPTVPGPARQPQIVRPSRVESSAASLYFDASPESPSGSPSSTRAEKGSVKYFLGSDSSCSSASLTAPLITRPNLSDLMRGSSKEF</sequence>
<dbReference type="RefSeq" id="XP_013346271.1">
    <property type="nucleotide sequence ID" value="XM_013490817.1"/>
</dbReference>
<keyword evidence="3" id="KW-1185">Reference proteome</keyword>
<name>A0A074YJF5_AURSE</name>
<feature type="region of interest" description="Disordered" evidence="1">
    <location>
        <begin position="90"/>
        <end position="149"/>
    </location>
</feature>
<accession>A0A074YJF5</accession>
<feature type="compositionally biased region" description="Pro residues" evidence="1">
    <location>
        <begin position="98"/>
        <end position="118"/>
    </location>
</feature>
<dbReference type="InParanoid" id="A0A074YJF5"/>
<dbReference type="EMBL" id="KL584753">
    <property type="protein sequence ID" value="KEQ97943.1"/>
    <property type="molecule type" value="Genomic_DNA"/>
</dbReference>
<reference evidence="2 3" key="1">
    <citation type="journal article" date="2014" name="BMC Genomics">
        <title>Genome sequencing of four Aureobasidium pullulans varieties: biotechnological potential, stress tolerance, and description of new species.</title>
        <authorList>
            <person name="Gostin Ar C."/>
            <person name="Ohm R.A."/>
            <person name="Kogej T."/>
            <person name="Sonjak S."/>
            <person name="Turk M."/>
            <person name="Zajc J."/>
            <person name="Zalar P."/>
            <person name="Grube M."/>
            <person name="Sun H."/>
            <person name="Han J."/>
            <person name="Sharma A."/>
            <person name="Chiniquy J."/>
            <person name="Ngan C.Y."/>
            <person name="Lipzen A."/>
            <person name="Barry K."/>
            <person name="Grigoriev I.V."/>
            <person name="Gunde-Cimerman N."/>
        </authorList>
    </citation>
    <scope>NUCLEOTIDE SEQUENCE [LARGE SCALE GENOMIC DNA]</scope>
    <source>
        <strain evidence="2 3">EXF-2481</strain>
    </source>
</reference>
<feature type="region of interest" description="Disordered" evidence="1">
    <location>
        <begin position="289"/>
        <end position="310"/>
    </location>
</feature>
<dbReference type="OrthoDB" id="3921331at2759"/>
<evidence type="ECO:0000256" key="1">
    <source>
        <dbReference type="SAM" id="MobiDB-lite"/>
    </source>
</evidence>
<feature type="region of interest" description="Disordered" evidence="1">
    <location>
        <begin position="20"/>
        <end position="48"/>
    </location>
</feature>
<dbReference type="GeneID" id="25363456"/>
<dbReference type="HOGENOM" id="CLU_679681_0_0_1"/>
<evidence type="ECO:0000313" key="3">
    <source>
        <dbReference type="Proteomes" id="UP000030641"/>
    </source>
</evidence>
<gene>
    <name evidence="2" type="ORF">AUEXF2481DRAFT_27282</name>
</gene>
<organism evidence="2 3">
    <name type="scientific">Aureobasidium subglaciale (strain EXF-2481)</name>
    <name type="common">Aureobasidium pullulans var. subglaciale</name>
    <dbReference type="NCBI Taxonomy" id="1043005"/>
    <lineage>
        <taxon>Eukaryota</taxon>
        <taxon>Fungi</taxon>
        <taxon>Dikarya</taxon>
        <taxon>Ascomycota</taxon>
        <taxon>Pezizomycotina</taxon>
        <taxon>Dothideomycetes</taxon>
        <taxon>Dothideomycetidae</taxon>
        <taxon>Dothideales</taxon>
        <taxon>Saccotheciaceae</taxon>
        <taxon>Aureobasidium</taxon>
    </lineage>
</organism>
<evidence type="ECO:0000313" key="2">
    <source>
        <dbReference type="EMBL" id="KEQ97943.1"/>
    </source>
</evidence>
<dbReference type="AlphaFoldDB" id="A0A074YJF5"/>
<feature type="compositionally biased region" description="Polar residues" evidence="1">
    <location>
        <begin position="21"/>
        <end position="40"/>
    </location>
</feature>
<protein>
    <submittedName>
        <fullName evidence="2">Uncharacterized protein</fullName>
    </submittedName>
</protein>
<dbReference type="Proteomes" id="UP000030641">
    <property type="component" value="Unassembled WGS sequence"/>
</dbReference>